<name>A0ABP9J5E8_9ACTN</name>
<feature type="compositionally biased region" description="Basic and acidic residues" evidence="1">
    <location>
        <begin position="1"/>
        <end position="11"/>
    </location>
</feature>
<evidence type="ECO:0000313" key="3">
    <source>
        <dbReference type="Proteomes" id="UP001501759"/>
    </source>
</evidence>
<protein>
    <submittedName>
        <fullName evidence="2">Uncharacterized protein</fullName>
    </submittedName>
</protein>
<dbReference type="EMBL" id="BAABKB010000021">
    <property type="protein sequence ID" value="GAA5021243.1"/>
    <property type="molecule type" value="Genomic_DNA"/>
</dbReference>
<keyword evidence="3" id="KW-1185">Reference proteome</keyword>
<feature type="region of interest" description="Disordered" evidence="1">
    <location>
        <begin position="1"/>
        <end position="48"/>
    </location>
</feature>
<proteinExistence type="predicted"/>
<evidence type="ECO:0000313" key="2">
    <source>
        <dbReference type="EMBL" id="GAA5021243.1"/>
    </source>
</evidence>
<evidence type="ECO:0000256" key="1">
    <source>
        <dbReference type="SAM" id="MobiDB-lite"/>
    </source>
</evidence>
<accession>A0ABP9J5E8</accession>
<organism evidence="2 3">
    <name type="scientific">Streptomyces siamensis</name>
    <dbReference type="NCBI Taxonomy" id="1274986"/>
    <lineage>
        <taxon>Bacteria</taxon>
        <taxon>Bacillati</taxon>
        <taxon>Actinomycetota</taxon>
        <taxon>Actinomycetes</taxon>
        <taxon>Kitasatosporales</taxon>
        <taxon>Streptomycetaceae</taxon>
        <taxon>Streptomyces</taxon>
    </lineage>
</organism>
<reference evidence="3" key="1">
    <citation type="journal article" date="2019" name="Int. J. Syst. Evol. Microbiol.">
        <title>The Global Catalogue of Microorganisms (GCM) 10K type strain sequencing project: providing services to taxonomists for standard genome sequencing and annotation.</title>
        <authorList>
            <consortium name="The Broad Institute Genomics Platform"/>
            <consortium name="The Broad Institute Genome Sequencing Center for Infectious Disease"/>
            <person name="Wu L."/>
            <person name="Ma J."/>
        </authorList>
    </citation>
    <scope>NUCLEOTIDE SEQUENCE [LARGE SCALE GENOMIC DNA]</scope>
    <source>
        <strain evidence="3">JCM 18409</strain>
    </source>
</reference>
<gene>
    <name evidence="2" type="ORF">GCM10023335_51940</name>
</gene>
<comment type="caution">
    <text evidence="2">The sequence shown here is derived from an EMBL/GenBank/DDBJ whole genome shotgun (WGS) entry which is preliminary data.</text>
</comment>
<sequence length="48" mass="5299">MEMNRSFRDPQPDPEVGTDFDSGLWTSDGRGDPIERAGVSVRLSTTNT</sequence>
<dbReference type="Proteomes" id="UP001501759">
    <property type="component" value="Unassembled WGS sequence"/>
</dbReference>